<keyword evidence="1" id="KW-0808">Transferase</keyword>
<dbReference type="Proteomes" id="UP000653305">
    <property type="component" value="Unassembled WGS sequence"/>
</dbReference>
<reference evidence="1" key="1">
    <citation type="submission" date="2020-07" db="EMBL/GenBank/DDBJ databases">
        <title>Ethylene signaling mediates host invasion by parasitic plants.</title>
        <authorList>
            <person name="Yoshida S."/>
        </authorList>
    </citation>
    <scope>NUCLEOTIDE SEQUENCE</scope>
    <source>
        <strain evidence="1">Okayama</strain>
    </source>
</reference>
<dbReference type="PANTHER" id="PTHR43675:SF30">
    <property type="entry name" value="CYCLOPROPANE-FATTY-ACYL-PHOSPHOLIPID SYNTHASE"/>
    <property type="match status" value="1"/>
</dbReference>
<dbReference type="InterPro" id="IPR029063">
    <property type="entry name" value="SAM-dependent_MTases_sf"/>
</dbReference>
<dbReference type="Gene3D" id="3.40.50.150">
    <property type="entry name" value="Vaccinia Virus protein VP39"/>
    <property type="match status" value="1"/>
</dbReference>
<dbReference type="PANTHER" id="PTHR43675">
    <property type="entry name" value="ARSENITE METHYLTRANSFERASE"/>
    <property type="match status" value="1"/>
</dbReference>
<dbReference type="Pfam" id="PF02353">
    <property type="entry name" value="CMAS"/>
    <property type="match status" value="1"/>
</dbReference>
<evidence type="ECO:0000313" key="2">
    <source>
        <dbReference type="Proteomes" id="UP000653305"/>
    </source>
</evidence>
<dbReference type="InterPro" id="IPR003333">
    <property type="entry name" value="CMAS"/>
</dbReference>
<proteinExistence type="predicted"/>
<dbReference type="InterPro" id="IPR026669">
    <property type="entry name" value="Arsenite_MeTrfase-like"/>
</dbReference>
<dbReference type="SUPFAM" id="SSF53335">
    <property type="entry name" value="S-adenosyl-L-methionine-dependent methyltransferases"/>
    <property type="match status" value="1"/>
</dbReference>
<organism evidence="1 2">
    <name type="scientific">Phtheirospermum japonicum</name>
    <dbReference type="NCBI Taxonomy" id="374723"/>
    <lineage>
        <taxon>Eukaryota</taxon>
        <taxon>Viridiplantae</taxon>
        <taxon>Streptophyta</taxon>
        <taxon>Embryophyta</taxon>
        <taxon>Tracheophyta</taxon>
        <taxon>Spermatophyta</taxon>
        <taxon>Magnoliopsida</taxon>
        <taxon>eudicotyledons</taxon>
        <taxon>Gunneridae</taxon>
        <taxon>Pentapetalae</taxon>
        <taxon>asterids</taxon>
        <taxon>lamiids</taxon>
        <taxon>Lamiales</taxon>
        <taxon>Orobanchaceae</taxon>
        <taxon>Orobanchaceae incertae sedis</taxon>
        <taxon>Phtheirospermum</taxon>
    </lineage>
</organism>
<comment type="caution">
    <text evidence="1">The sequence shown here is derived from an EMBL/GenBank/DDBJ whole genome shotgun (WGS) entry which is preliminary data.</text>
</comment>
<sequence length="339" mass="38990">MAGSRCTPSCDSVFKTIYRHWMPNLTCRYLSKPPTHYRTLSEEEGTIYTFEGSRRTSTLKVSLRIHTPQFYWKIAKESDLGLADAYINRDFTLVDEKKGLVNLFMLFIAKQEKTPDEDLKTAQLRKINMLIDKARVSKEHHVLEIGCGWGSLAIEVVKRTGCKYTGITLSEQQLQYAELKVKEAGLQDKIKFLLCDYRKFPEGCKYDRIISCEMLEAVGHEYMEEYFQCCESALADNVHINSYDEFRLSQGFMKEYIFPGGCLPSVSRVTSAMATASRLREIVALGFDDKFIRTWEYYFHYCAAGFELRVLGNIQIVFSRPGDVAAFGYDPYTATFQLN</sequence>
<dbReference type="GO" id="GO:0008168">
    <property type="term" value="F:methyltransferase activity"/>
    <property type="evidence" value="ECO:0007669"/>
    <property type="project" value="UniProtKB-KW"/>
</dbReference>
<dbReference type="GO" id="GO:0008610">
    <property type="term" value="P:lipid biosynthetic process"/>
    <property type="evidence" value="ECO:0007669"/>
    <property type="project" value="InterPro"/>
</dbReference>
<dbReference type="GO" id="GO:0032259">
    <property type="term" value="P:methylation"/>
    <property type="evidence" value="ECO:0007669"/>
    <property type="project" value="UniProtKB-KW"/>
</dbReference>
<dbReference type="AlphaFoldDB" id="A0A830B6V9"/>
<dbReference type="EMBL" id="BMAC01000063">
    <property type="protein sequence ID" value="GFP83400.1"/>
    <property type="molecule type" value="Genomic_DNA"/>
</dbReference>
<protein>
    <submittedName>
        <fullName evidence="1">Probable fatty acid methyltransferase</fullName>
    </submittedName>
</protein>
<keyword evidence="1" id="KW-0489">Methyltransferase</keyword>
<name>A0A830B6V9_9LAMI</name>
<dbReference type="CDD" id="cd02440">
    <property type="entry name" value="AdoMet_MTases"/>
    <property type="match status" value="1"/>
</dbReference>
<gene>
    <name evidence="1" type="ORF">PHJA_000483400</name>
</gene>
<keyword evidence="2" id="KW-1185">Reference proteome</keyword>
<evidence type="ECO:0000313" key="1">
    <source>
        <dbReference type="EMBL" id="GFP83400.1"/>
    </source>
</evidence>
<dbReference type="OrthoDB" id="899098at2759"/>
<accession>A0A830B6V9</accession>
<dbReference type="PIRSF" id="PIRSF003085">
    <property type="entry name" value="CMAS"/>
    <property type="match status" value="1"/>
</dbReference>